<dbReference type="Gene3D" id="1.10.3520.10">
    <property type="entry name" value="Glycolipid transfer protein"/>
    <property type="match status" value="1"/>
</dbReference>
<reference evidence="2" key="2">
    <citation type="submission" date="2025-09" db="UniProtKB">
        <authorList>
            <consortium name="Ensembl"/>
        </authorList>
    </citation>
    <scope>IDENTIFICATION</scope>
</reference>
<dbReference type="Ensembl" id="ENSCRFT00000005259.1">
    <property type="protein sequence ID" value="ENSCRFP00000005062.1"/>
    <property type="gene ID" value="ENSCRFG00000004097.1"/>
</dbReference>
<accession>A0A8C3P303</accession>
<evidence type="ECO:0000259" key="1">
    <source>
        <dbReference type="Pfam" id="PF08718"/>
    </source>
</evidence>
<keyword evidence="3" id="KW-1185">Reference proteome</keyword>
<organism evidence="2 3">
    <name type="scientific">Cyanoderma ruficeps</name>
    <name type="common">rufous-capped babbler</name>
    <dbReference type="NCBI Taxonomy" id="181631"/>
    <lineage>
        <taxon>Eukaryota</taxon>
        <taxon>Metazoa</taxon>
        <taxon>Chordata</taxon>
        <taxon>Craniata</taxon>
        <taxon>Vertebrata</taxon>
        <taxon>Euteleostomi</taxon>
        <taxon>Archelosauria</taxon>
        <taxon>Archosauria</taxon>
        <taxon>Dinosauria</taxon>
        <taxon>Saurischia</taxon>
        <taxon>Theropoda</taxon>
        <taxon>Coelurosauria</taxon>
        <taxon>Aves</taxon>
        <taxon>Neognathae</taxon>
        <taxon>Neoaves</taxon>
        <taxon>Telluraves</taxon>
        <taxon>Australaves</taxon>
        <taxon>Passeriformes</taxon>
        <taxon>Sylvioidea</taxon>
        <taxon>Timaliidae</taxon>
        <taxon>Cyanoderma</taxon>
    </lineage>
</organism>
<dbReference type="AlphaFoldDB" id="A0A8C3P303"/>
<dbReference type="InterPro" id="IPR014830">
    <property type="entry name" value="Glycolipid_transfer_prot_dom"/>
</dbReference>
<dbReference type="InterPro" id="IPR036497">
    <property type="entry name" value="GLTP_sf"/>
</dbReference>
<dbReference type="SUPFAM" id="SSF110004">
    <property type="entry name" value="Glycolipid transfer protein, GLTP"/>
    <property type="match status" value="1"/>
</dbReference>
<dbReference type="Pfam" id="PF08718">
    <property type="entry name" value="GLTP"/>
    <property type="match status" value="1"/>
</dbReference>
<sequence>MALLLEHEFKPLPADKQIETLPFLEAVAHLPPFFDCLGTPIVYSPVKADLTGNIKVGRDSRGLREESPWGEMLWDWRCFKRLFFPREL</sequence>
<dbReference type="GO" id="GO:0120013">
    <property type="term" value="F:lipid transfer activity"/>
    <property type="evidence" value="ECO:0007669"/>
    <property type="project" value="InterPro"/>
</dbReference>
<proteinExistence type="predicted"/>
<evidence type="ECO:0000313" key="2">
    <source>
        <dbReference type="Ensembl" id="ENSCRFP00000005062.1"/>
    </source>
</evidence>
<evidence type="ECO:0000313" key="3">
    <source>
        <dbReference type="Proteomes" id="UP000694396"/>
    </source>
</evidence>
<feature type="domain" description="Glycolipid transfer protein" evidence="1">
    <location>
        <begin position="18"/>
        <end position="56"/>
    </location>
</feature>
<name>A0A8C3P303_9PASS</name>
<dbReference type="GO" id="GO:0005737">
    <property type="term" value="C:cytoplasm"/>
    <property type="evidence" value="ECO:0007669"/>
    <property type="project" value="InterPro"/>
</dbReference>
<dbReference type="Proteomes" id="UP000694396">
    <property type="component" value="Unplaced"/>
</dbReference>
<reference evidence="2" key="1">
    <citation type="submission" date="2025-08" db="UniProtKB">
        <authorList>
            <consortium name="Ensembl"/>
        </authorList>
    </citation>
    <scope>IDENTIFICATION</scope>
</reference>
<protein>
    <recommendedName>
        <fullName evidence="1">Glycolipid transfer protein domain-containing protein</fullName>
    </recommendedName>
</protein>